<dbReference type="Proteomes" id="UP000186817">
    <property type="component" value="Unassembled WGS sequence"/>
</dbReference>
<comment type="caution">
    <text evidence="1">The sequence shown here is derived from an EMBL/GenBank/DDBJ whole genome shotgun (WGS) entry which is preliminary data.</text>
</comment>
<gene>
    <name evidence="1" type="ORF">AK812_SmicGene1565</name>
</gene>
<sequence length="301" mass="32838">MESALVLATSIQAALPLNLQHLFKTNSLNPVLLESRKAEELDPGGLHRARANSQPSRLPGEVQRSICGFGNETQHGRIEGICEYRQMAITASVVLCTAHPAAELPKGALWDLDECSAGHSIAKRCESKVLELVRDTGISRRWPAAWLHAARCIRKSKHGAEKLYGTWARRGFKAGQNKGGCVQAAAHVFGKQVIQDNGVRKAWILGREVASVDIGQNVHSPFLESANKGGKWQESELIAEPSELQVGVPVLQQFHQHTQLLFADIKKNEVELFEGAGLGAAPVVDVCCRNFYGMVQLPSDV</sequence>
<name>A0A1Q9F3T8_SYMMI</name>
<evidence type="ECO:0000313" key="2">
    <source>
        <dbReference type="Proteomes" id="UP000186817"/>
    </source>
</evidence>
<organism evidence="1 2">
    <name type="scientific">Symbiodinium microadriaticum</name>
    <name type="common">Dinoflagellate</name>
    <name type="synonym">Zooxanthella microadriatica</name>
    <dbReference type="NCBI Taxonomy" id="2951"/>
    <lineage>
        <taxon>Eukaryota</taxon>
        <taxon>Sar</taxon>
        <taxon>Alveolata</taxon>
        <taxon>Dinophyceae</taxon>
        <taxon>Suessiales</taxon>
        <taxon>Symbiodiniaceae</taxon>
        <taxon>Symbiodinium</taxon>
    </lineage>
</organism>
<dbReference type="AlphaFoldDB" id="A0A1Q9F3T8"/>
<dbReference type="EMBL" id="LSRX01000016">
    <property type="protein sequence ID" value="OLQ14340.1"/>
    <property type="molecule type" value="Genomic_DNA"/>
</dbReference>
<keyword evidence="2" id="KW-1185">Reference proteome</keyword>
<proteinExistence type="predicted"/>
<protein>
    <submittedName>
        <fullName evidence="1">Uncharacterized protein</fullName>
    </submittedName>
</protein>
<accession>A0A1Q9F3T8</accession>
<evidence type="ECO:0000313" key="1">
    <source>
        <dbReference type="EMBL" id="OLQ14340.1"/>
    </source>
</evidence>
<reference evidence="1 2" key="1">
    <citation type="submission" date="2016-02" db="EMBL/GenBank/DDBJ databases">
        <title>Genome analysis of coral dinoflagellate symbionts highlights evolutionary adaptations to a symbiotic lifestyle.</title>
        <authorList>
            <person name="Aranda M."/>
            <person name="Li Y."/>
            <person name="Liew Y.J."/>
            <person name="Baumgarten S."/>
            <person name="Simakov O."/>
            <person name="Wilson M."/>
            <person name="Piel J."/>
            <person name="Ashoor H."/>
            <person name="Bougouffa S."/>
            <person name="Bajic V.B."/>
            <person name="Ryu T."/>
            <person name="Ravasi T."/>
            <person name="Bayer T."/>
            <person name="Micklem G."/>
            <person name="Kim H."/>
            <person name="Bhak J."/>
            <person name="Lajeunesse T.C."/>
            <person name="Voolstra C.R."/>
        </authorList>
    </citation>
    <scope>NUCLEOTIDE SEQUENCE [LARGE SCALE GENOMIC DNA]</scope>
    <source>
        <strain evidence="1 2">CCMP2467</strain>
    </source>
</reference>